<sequence>MTGIQTNALKLFLSNHTQINHLTKITAAAIDYLTNSELEDDKLSQKINNLILESKQRWTPRYIQNPKKELNITKNELVKSLIVVVYSAFEVFYTETVGYVSDNLKKAKVNSTIGTEVENLPKLSELYKTLHWGTVEIDKINEVYSFFKCLRNCVAHNFGNPTKRLLDIYDSEQFKNQINNWETKFKDRSLSKPPIITSTEILLEPHHSILYSETCLRIAKDMTNNVYETLGIGYFINQISKKYILEIENIDTPCSSLAKYINLNLKRKYNIKINDIKIIKTELEKLKNYNSIKNKYNYLKENNGG</sequence>
<name>A0ABX7CVP0_SPHMU</name>
<dbReference type="EMBL" id="CP068224">
    <property type="protein sequence ID" value="QQT55340.1"/>
    <property type="molecule type" value="Genomic_DNA"/>
</dbReference>
<accession>A0ABX7CVP0</accession>
<dbReference type="Proteomes" id="UP000595498">
    <property type="component" value="Chromosome"/>
</dbReference>
<protein>
    <submittedName>
        <fullName evidence="1">Uncharacterized protein</fullName>
    </submittedName>
</protein>
<gene>
    <name evidence="1" type="ORF">I6I98_08820</name>
</gene>
<evidence type="ECO:0000313" key="1">
    <source>
        <dbReference type="EMBL" id="QQT55340.1"/>
    </source>
</evidence>
<proteinExistence type="predicted"/>
<reference evidence="1 2" key="1">
    <citation type="submission" date="2021-01" db="EMBL/GenBank/DDBJ databases">
        <title>FDA dAtabase for Regulatory Grade micrObial Sequences (FDA-ARGOS): Supporting development and validation of Infectious Disease Dx tests.</title>
        <authorList>
            <person name="Sproer C."/>
            <person name="Gronow S."/>
            <person name="Severitt S."/>
            <person name="Schroder I."/>
            <person name="Tallon L."/>
            <person name="Sadzewicz L."/>
            <person name="Zhao X."/>
            <person name="Boylan J."/>
            <person name="Ott S."/>
            <person name="Bowen H."/>
            <person name="Vavikolanu K."/>
            <person name="Mehta A."/>
            <person name="Aluvathingal J."/>
            <person name="Nadendla S."/>
            <person name="Lowell S."/>
            <person name="Myers T."/>
            <person name="Yan Y."/>
            <person name="Sichtig H."/>
        </authorList>
    </citation>
    <scope>NUCLEOTIDE SEQUENCE [LARGE SCALE GENOMIC DNA]</scope>
    <source>
        <strain evidence="1 2">FDAARGOS_1141</strain>
    </source>
</reference>
<evidence type="ECO:0000313" key="2">
    <source>
        <dbReference type="Proteomes" id="UP000595498"/>
    </source>
</evidence>
<keyword evidence="2" id="KW-1185">Reference proteome</keyword>
<organism evidence="1 2">
    <name type="scientific">Sphingobacterium multivorum</name>
    <dbReference type="NCBI Taxonomy" id="28454"/>
    <lineage>
        <taxon>Bacteria</taxon>
        <taxon>Pseudomonadati</taxon>
        <taxon>Bacteroidota</taxon>
        <taxon>Sphingobacteriia</taxon>
        <taxon>Sphingobacteriales</taxon>
        <taxon>Sphingobacteriaceae</taxon>
        <taxon>Sphingobacterium</taxon>
    </lineage>
</organism>